<evidence type="ECO:0000313" key="10">
    <source>
        <dbReference type="Proteomes" id="UP000041254"/>
    </source>
</evidence>
<evidence type="ECO:0000256" key="7">
    <source>
        <dbReference type="SAM" id="SignalP"/>
    </source>
</evidence>
<gene>
    <name evidence="9" type="ORF">Vbra_13662</name>
</gene>
<dbReference type="SUPFAM" id="SSF82895">
    <property type="entry name" value="TSP-1 type 1 repeat"/>
    <property type="match status" value="2"/>
</dbReference>
<feature type="compositionally biased region" description="Basic and acidic residues" evidence="6">
    <location>
        <begin position="342"/>
        <end position="354"/>
    </location>
</feature>
<evidence type="ECO:0000256" key="3">
    <source>
        <dbReference type="ARBA" id="ARBA00022729"/>
    </source>
</evidence>
<dbReference type="GO" id="GO:0031012">
    <property type="term" value="C:extracellular matrix"/>
    <property type="evidence" value="ECO:0007669"/>
    <property type="project" value="TreeGrafter"/>
</dbReference>
<dbReference type="InterPro" id="IPR050439">
    <property type="entry name" value="ADAMTS_ADAMTS-like"/>
</dbReference>
<sequence length="1753" mass="188379">MLVLALLGCLLPLARCPLQRIVAARPAAAPPSPGAIVEATMRHLFNPQLLWMDANTDQRKLAEKHCLQDLLREGLLRTEGAASVALPLSASSVRDHFGNLCVSAPTTLLQQQPADEGLHSSCLVVGRYLASLVSAGLPPSQLCSVLSPLYMDLDHILGAPRPPSNRSSLSTDFLGAFEGLIQLRSGDRGLGVMGMSAELRDAVGLFQHELERYGGNSDYLWQHGRDKCVRGLEQGQLIIPVAANTTSHDALPSPLSHTNAPAYFVSLCQQTCPSHAQHAPTAFFQRSGSRNPFSSMFDHLPWRRSRPQPLRAAKDVSTDGVGCMAFGTAVSSLVEEGGQDTEGLRDGNKTEDSHIGSSLSAAAKANTSRPAGSDSNQPDGHGLPILATNTPLSICVELLAALQLDKVNAKNAPGPTARASLLFSAQQTSDVSPHSVVINPQGGSTGTDEHMERPLLGSEELEGVARKACQRVAEKWPGTARCDVFMAEVSHLVDRGHVTEANLCGLFSPSWRSFAPRKRLDHGHSGVHGSDANQVCQDVISSMAGANASSADAFADTVYRACTGQDSDSSARNTGEALACAPLKQAVEETLSSAQDHPHPSLVCGPLAVTLHPNAFAFDTCVARATSLLKPAGGDGEKRAQLLYDDCMEGAITQAAAKKCDAVRSAALDGLSDPQQLCSLGEDVSSDMLQCSADVHHLLTQTPTDVANTALQQIKGYCIEEYEAPPFCDQLGIAIHHIISRSTANDTENDQRAPAICATLLTAAGPEEKDHWLQTCATDLQQQLDADVPLRTLCFIPPLSQAFDACQDIFAPQPSATPSPSPHTHIIDTRRVNDTHLSSFLRRYRIHNATGATSADQPAYHGPLVDVGQMCRRLWEAHEQGVCLLSSWSEWSTCSKSCDGGTQTRRRMVVREGREGACGDAEQSQTKPCNEQTCKSMAVRVRGDGQPEYEPPPTPLVGRVRGSLWVRWVPLLRDLSRLSLVVTQDDKEEGTIVLDKDVTSLNAARRPYLTIEGLEPTRSYCLTLVAEYDDQLGARQQHDDDPGNREQSLIAPLSASELSTLDLTRSIVQWIEGVVGNLTAYLSPAPSFIGFHPATAPPPHAMKALLPALRRRGRAMLLMVGRALRHLRMSSRRAGLLPTGGGMGLAIAMAVLSRDKTRQRAEAPLTKAPRFVKTESSTSDHPGGWLGRLFGGASAAGDRGTSSHVDTKGKAEVTTILPSGDKGETSPTHQQQPTRTLAVVRGVEVVVKPSVDITSDCGGACGWRGICVKGKCYCGRQGCDQSRGAASAGHPNGARWIVGMWQKCSQVCGEGVQVRELRCVRDPSRTIRKNDTMILISEDTGTALELEALPHYECPASGRPVAYRPCNRRPCNAVAGEVAMVLGDAAVGSIVATLDSSGDGLEAAIGDVIRASIGLDSHPDLNQLISIDALLARQSALDALGHLGKAQEDKAPPRRHSHASESLLSVLSRRHMRRNDARLPLHVFGSPVLLTAPHAAILHVDFAAPRKHMRALYEVVEAYLLQLRTLQSPLRAALGSLLAGLRVQSIPASADDASWRHLDQDGATPIAHSHESGKSWLTAMAEAAVPSVDRGLRELLRERHLTGWATPYPVRRRANQTEAVAVQEAMDRAIALQKETTAQDQLLHEKANEIIRIRAAAAQGQKIPRRFGEETSDDAFKDLLTGESAEGGGAGLKDTRKLDQMGNSIPPPHPFLSSSQAESLVPHSIDQAAAQLPPRRQQRRRPSLWMRLVAGLR</sequence>
<proteinExistence type="predicted"/>
<comment type="subcellular location">
    <subcellularLocation>
        <location evidence="1">Secreted</location>
    </subcellularLocation>
</comment>
<evidence type="ECO:0000256" key="5">
    <source>
        <dbReference type="ARBA" id="ARBA00023180"/>
    </source>
</evidence>
<dbReference type="InterPro" id="IPR036383">
    <property type="entry name" value="TSP1_rpt_sf"/>
</dbReference>
<keyword evidence="2" id="KW-0964">Secreted</keyword>
<dbReference type="PANTHER" id="PTHR13723">
    <property type="entry name" value="ADAMTS A DISINTEGRIN AND METALLOPROTEASE WITH THROMBOSPONDIN MOTIFS PROTEASE"/>
    <property type="match status" value="1"/>
</dbReference>
<keyword evidence="5" id="KW-0325">Glycoprotein</keyword>
<feature type="signal peptide" evidence="7">
    <location>
        <begin position="1"/>
        <end position="16"/>
    </location>
</feature>
<dbReference type="PANTHER" id="PTHR13723:SF281">
    <property type="entry name" value="PAPILIN"/>
    <property type="match status" value="1"/>
</dbReference>
<dbReference type="GO" id="GO:0006508">
    <property type="term" value="P:proteolysis"/>
    <property type="evidence" value="ECO:0007669"/>
    <property type="project" value="TreeGrafter"/>
</dbReference>
<dbReference type="Gene3D" id="2.20.100.10">
    <property type="entry name" value="Thrombospondin type-1 (TSP1) repeat"/>
    <property type="match status" value="2"/>
</dbReference>
<dbReference type="Proteomes" id="UP000041254">
    <property type="component" value="Unassembled WGS sequence"/>
</dbReference>
<dbReference type="GO" id="GO:0004222">
    <property type="term" value="F:metalloendopeptidase activity"/>
    <property type="evidence" value="ECO:0007669"/>
    <property type="project" value="TreeGrafter"/>
</dbReference>
<keyword evidence="3 7" id="KW-0732">Signal</keyword>
<feature type="region of interest" description="Disordered" evidence="6">
    <location>
        <begin position="1681"/>
        <end position="1740"/>
    </location>
</feature>
<feature type="region of interest" description="Disordered" evidence="6">
    <location>
        <begin position="335"/>
        <end position="384"/>
    </location>
</feature>
<dbReference type="STRING" id="1169540.A0A0G4EW86"/>
<organism evidence="9 10">
    <name type="scientific">Vitrella brassicaformis (strain CCMP3155)</name>
    <dbReference type="NCBI Taxonomy" id="1169540"/>
    <lineage>
        <taxon>Eukaryota</taxon>
        <taxon>Sar</taxon>
        <taxon>Alveolata</taxon>
        <taxon>Colpodellida</taxon>
        <taxon>Vitrellaceae</taxon>
        <taxon>Vitrella</taxon>
    </lineage>
</organism>
<evidence type="ECO:0000259" key="8">
    <source>
        <dbReference type="Pfam" id="PF19028"/>
    </source>
</evidence>
<dbReference type="VEuPathDB" id="CryptoDB:Vbra_13662"/>
<dbReference type="InterPro" id="IPR000884">
    <property type="entry name" value="TSP1_rpt"/>
</dbReference>
<feature type="chain" id="PRO_5005188236" description="Spondin-like TSP1 domain-containing protein" evidence="7">
    <location>
        <begin position="17"/>
        <end position="1753"/>
    </location>
</feature>
<dbReference type="PROSITE" id="PS50092">
    <property type="entry name" value="TSP1"/>
    <property type="match status" value="2"/>
</dbReference>
<dbReference type="GO" id="GO:0030198">
    <property type="term" value="P:extracellular matrix organization"/>
    <property type="evidence" value="ECO:0007669"/>
    <property type="project" value="TreeGrafter"/>
</dbReference>
<feature type="compositionally biased region" description="Polar residues" evidence="6">
    <location>
        <begin position="355"/>
        <end position="378"/>
    </location>
</feature>
<dbReference type="GO" id="GO:0005576">
    <property type="term" value="C:extracellular region"/>
    <property type="evidence" value="ECO:0007669"/>
    <property type="project" value="UniProtKB-SubCell"/>
</dbReference>
<name>A0A0G4EW86_VITBC</name>
<dbReference type="SMART" id="SM00209">
    <property type="entry name" value="TSP1"/>
    <property type="match status" value="2"/>
</dbReference>
<feature type="compositionally biased region" description="Polar residues" evidence="6">
    <location>
        <begin position="1225"/>
        <end position="1234"/>
    </location>
</feature>
<feature type="region of interest" description="Disordered" evidence="6">
    <location>
        <begin position="1196"/>
        <end position="1234"/>
    </location>
</feature>
<evidence type="ECO:0000313" key="9">
    <source>
        <dbReference type="EMBL" id="CEM02513.1"/>
    </source>
</evidence>
<evidence type="ECO:0000256" key="4">
    <source>
        <dbReference type="ARBA" id="ARBA00023157"/>
    </source>
</evidence>
<keyword evidence="4" id="KW-1015">Disulfide bond</keyword>
<dbReference type="InParanoid" id="A0A0G4EW86"/>
<accession>A0A0G4EW86</accession>
<evidence type="ECO:0000256" key="1">
    <source>
        <dbReference type="ARBA" id="ARBA00004613"/>
    </source>
</evidence>
<dbReference type="Pfam" id="PF19030">
    <property type="entry name" value="TSP1_ADAMTS"/>
    <property type="match status" value="1"/>
</dbReference>
<dbReference type="InterPro" id="IPR044004">
    <property type="entry name" value="TSP1_spondin_dom"/>
</dbReference>
<dbReference type="OrthoDB" id="5948003at2759"/>
<feature type="domain" description="Spondin-like TSP1" evidence="8">
    <location>
        <begin position="883"/>
        <end position="934"/>
    </location>
</feature>
<evidence type="ECO:0000256" key="2">
    <source>
        <dbReference type="ARBA" id="ARBA00022525"/>
    </source>
</evidence>
<keyword evidence="10" id="KW-1185">Reference proteome</keyword>
<dbReference type="EMBL" id="CDMY01000328">
    <property type="protein sequence ID" value="CEM02513.1"/>
    <property type="molecule type" value="Genomic_DNA"/>
</dbReference>
<evidence type="ECO:0000256" key="6">
    <source>
        <dbReference type="SAM" id="MobiDB-lite"/>
    </source>
</evidence>
<dbReference type="Pfam" id="PF19028">
    <property type="entry name" value="TSP1_spondin"/>
    <property type="match status" value="1"/>
</dbReference>
<protein>
    <recommendedName>
        <fullName evidence="8">Spondin-like TSP1 domain-containing protein</fullName>
    </recommendedName>
</protein>
<reference evidence="9 10" key="1">
    <citation type="submission" date="2014-11" db="EMBL/GenBank/DDBJ databases">
        <authorList>
            <person name="Zhu J."/>
            <person name="Qi W."/>
            <person name="Song R."/>
        </authorList>
    </citation>
    <scope>NUCLEOTIDE SEQUENCE [LARGE SCALE GENOMIC DNA]</scope>
</reference>